<evidence type="ECO:0000256" key="9">
    <source>
        <dbReference type="SAM" id="MobiDB-lite"/>
    </source>
</evidence>
<evidence type="ECO:0000313" key="12">
    <source>
        <dbReference type="Proteomes" id="UP000005226"/>
    </source>
</evidence>
<dbReference type="Pfam" id="PF03920">
    <property type="entry name" value="TLE_N"/>
    <property type="match status" value="1"/>
</dbReference>
<reference evidence="11" key="3">
    <citation type="submission" date="2025-09" db="UniProtKB">
        <authorList>
            <consortium name="Ensembl"/>
        </authorList>
    </citation>
    <scope>IDENTIFICATION</scope>
</reference>
<comment type="function">
    <text evidence="6">Transcriptional corepressor that binds to a number of transcription factors. Inhibits the transcriptional activation mediated by CTNNB1 and TCF family members in Wnt signaling. The effects of full-length TLE family members may be modulated by association with dominant-negative AES.</text>
</comment>
<keyword evidence="3 7" id="KW-0853">WD repeat</keyword>
<organism evidence="11 12">
    <name type="scientific">Takifugu rubripes</name>
    <name type="common">Japanese pufferfish</name>
    <name type="synonym">Fugu rubripes</name>
    <dbReference type="NCBI Taxonomy" id="31033"/>
    <lineage>
        <taxon>Eukaryota</taxon>
        <taxon>Metazoa</taxon>
        <taxon>Chordata</taxon>
        <taxon>Craniata</taxon>
        <taxon>Vertebrata</taxon>
        <taxon>Euteleostomi</taxon>
        <taxon>Actinopterygii</taxon>
        <taxon>Neopterygii</taxon>
        <taxon>Teleostei</taxon>
        <taxon>Neoteleostei</taxon>
        <taxon>Acanthomorphata</taxon>
        <taxon>Eupercaria</taxon>
        <taxon>Tetraodontiformes</taxon>
        <taxon>Tetradontoidea</taxon>
        <taxon>Tetraodontidae</taxon>
        <taxon>Takifugu</taxon>
    </lineage>
</organism>
<evidence type="ECO:0000256" key="2">
    <source>
        <dbReference type="ARBA" id="ARBA00005969"/>
    </source>
</evidence>
<gene>
    <name evidence="11" type="primary">tle3a</name>
</gene>
<comment type="similarity">
    <text evidence="2">Belongs to the WD repeat Groucho/TLE family.</text>
</comment>
<keyword evidence="4" id="KW-0677">Repeat</keyword>
<dbReference type="Pfam" id="PF00400">
    <property type="entry name" value="WD40"/>
    <property type="match status" value="6"/>
</dbReference>
<comment type="subcellular location">
    <subcellularLocation>
        <location evidence="1">Nucleus</location>
    </subcellularLocation>
</comment>
<feature type="region of interest" description="Disordered" evidence="9">
    <location>
        <begin position="1"/>
        <end position="20"/>
    </location>
</feature>
<feature type="repeat" description="WD" evidence="7">
    <location>
        <begin position="546"/>
        <end position="587"/>
    </location>
</feature>
<dbReference type="InterPro" id="IPR009146">
    <property type="entry name" value="Groucho_enhance"/>
</dbReference>
<dbReference type="SUPFAM" id="SSF50978">
    <property type="entry name" value="WD40 repeat-like"/>
    <property type="match status" value="1"/>
</dbReference>
<evidence type="ECO:0000256" key="3">
    <source>
        <dbReference type="ARBA" id="ARBA00022574"/>
    </source>
</evidence>
<feature type="coiled-coil region" evidence="8">
    <location>
        <begin position="43"/>
        <end position="77"/>
    </location>
</feature>
<evidence type="ECO:0000259" key="10">
    <source>
        <dbReference type="Pfam" id="PF03920"/>
    </source>
</evidence>
<evidence type="ECO:0000256" key="8">
    <source>
        <dbReference type="SAM" id="Coils"/>
    </source>
</evidence>
<feature type="domain" description="Groucho/TLE N-terminal Q-rich" evidence="10">
    <location>
        <begin position="35"/>
        <end position="144"/>
    </location>
</feature>
<name>A0A674NRI2_TAKRU</name>
<dbReference type="CDD" id="cd00200">
    <property type="entry name" value="WD40"/>
    <property type="match status" value="1"/>
</dbReference>
<dbReference type="PROSITE" id="PS50082">
    <property type="entry name" value="WD_REPEATS_2"/>
    <property type="match status" value="2"/>
</dbReference>
<dbReference type="GO" id="GO:0005634">
    <property type="term" value="C:nucleus"/>
    <property type="evidence" value="ECO:0007669"/>
    <property type="project" value="UniProtKB-SubCell"/>
</dbReference>
<keyword evidence="8" id="KW-0175">Coiled coil</keyword>
<dbReference type="InterPro" id="IPR001680">
    <property type="entry name" value="WD40_rpt"/>
</dbReference>
<dbReference type="GO" id="GO:0090090">
    <property type="term" value="P:negative regulation of canonical Wnt signaling pathway"/>
    <property type="evidence" value="ECO:0007669"/>
    <property type="project" value="TreeGrafter"/>
</dbReference>
<keyword evidence="12" id="KW-1185">Reference proteome</keyword>
<dbReference type="Ensembl" id="ENSTRUT00000076040.1">
    <property type="protein sequence ID" value="ENSTRUP00000075998.1"/>
    <property type="gene ID" value="ENSTRUG00000015125.3"/>
</dbReference>
<dbReference type="InterPro" id="IPR036322">
    <property type="entry name" value="WD40_repeat_dom_sf"/>
</dbReference>
<dbReference type="PROSITE" id="PS00678">
    <property type="entry name" value="WD_REPEATS_1"/>
    <property type="match status" value="2"/>
</dbReference>
<feature type="compositionally biased region" description="Pro residues" evidence="9">
    <location>
        <begin position="9"/>
        <end position="19"/>
    </location>
</feature>
<feature type="compositionally biased region" description="Low complexity" evidence="9">
    <location>
        <begin position="271"/>
        <end position="286"/>
    </location>
</feature>
<feature type="compositionally biased region" description="Polar residues" evidence="9">
    <location>
        <begin position="297"/>
        <end position="309"/>
    </location>
</feature>
<proteinExistence type="inferred from homology"/>
<dbReference type="PANTHER" id="PTHR10814">
    <property type="entry name" value="TRANSDUCIN-LIKE ENHANCER PROTEIN"/>
    <property type="match status" value="1"/>
</dbReference>
<dbReference type="GeneTree" id="ENSGT01030000234519"/>
<evidence type="ECO:0000256" key="4">
    <source>
        <dbReference type="ARBA" id="ARBA00022737"/>
    </source>
</evidence>
<sequence>VIFQRRVAPPLPPVPPSPSSPLFADTGVAPGQPGFKFTVAESCDRIKDEFQFLQAQYHSLKVEYDKLANEKTEMQRHYVMTEIAKRLNAILAQIMPFLSQEHQQQVAQAVERAKQVTMTELNAIIGVRGLPNLPLTQQLQAQHLSHAAHGPPVQLPPHPSGLQPPGIPPVTGSGSGLLALGALGSQAHLPVKDEKNHHDLEHRGEATCLMRWAVQHVVVNGRLRCTGMEPLHKWPSLTVFHQDPATPRASPAHSPPENGIDKTRPPKKDTPNSPASVASSGSTPSSKAKELGHNDKSSTPGLKSNTPTPRNDAPTPGTSSTPGLRPILGKPPGMEALAPALRTPLSIAGSYPTPFAMMGHHEMNGGLTSPGVYAGLHISPQMSAAAAAAYGRSPMGFDPHTHMRAPGLPASLTSISGGKPAYSFHVSADGQMQPVPFPPDALIGPRIPRHARQINTLSHGEVVCAVTISNPTRHVYTGGKGCVKIWDISQPGSKSPVSQLDCLNRDNYIRSCKLLPDGRTLIVGGEASTLTIWDLASQTPRIKAELTSSAPACYALAISPDAKVCFSCCSDGNIAVWDLHNQTLVRQFQGHTDGASCIDISHDGTKLWTGGLDNTVRSWDLREGRQLQQHDFTSQIFSLGYCPTGEWLAVGMESSNVEVLHHSKPDKYQLHLHESCVLSLKFAYCGKWFVSTGKDNLLNAWRTPYGASIFQSKESSSVLSCDISTDDKYIVTGSGDKKATVYEVIY</sequence>
<dbReference type="PANTHER" id="PTHR10814:SF24">
    <property type="entry name" value="TRANSDUCIN-LIKE ENHANCER PROTEIN 3"/>
    <property type="match status" value="1"/>
</dbReference>
<feature type="compositionally biased region" description="Basic and acidic residues" evidence="9">
    <location>
        <begin position="259"/>
        <end position="270"/>
    </location>
</feature>
<evidence type="ECO:0000256" key="7">
    <source>
        <dbReference type="PROSITE-ProRule" id="PRU00221"/>
    </source>
</evidence>
<evidence type="ECO:0000313" key="11">
    <source>
        <dbReference type="Ensembl" id="ENSTRUP00000075998.1"/>
    </source>
</evidence>
<dbReference type="InterPro" id="IPR019775">
    <property type="entry name" value="WD40_repeat_CS"/>
</dbReference>
<feature type="region of interest" description="Disordered" evidence="9">
    <location>
        <begin position="242"/>
        <end position="333"/>
    </location>
</feature>
<evidence type="ECO:0000256" key="1">
    <source>
        <dbReference type="ARBA" id="ARBA00004123"/>
    </source>
</evidence>
<feature type="compositionally biased region" description="Basic and acidic residues" evidence="9">
    <location>
        <begin position="287"/>
        <end position="296"/>
    </location>
</feature>
<keyword evidence="5" id="KW-0539">Nucleus</keyword>
<dbReference type="InterPro" id="IPR005617">
    <property type="entry name" value="Groucho/TLE_N"/>
</dbReference>
<dbReference type="Gene3D" id="2.130.10.10">
    <property type="entry name" value="YVTN repeat-like/Quinoprotein amine dehydrogenase"/>
    <property type="match status" value="1"/>
</dbReference>
<dbReference type="GO" id="GO:0003714">
    <property type="term" value="F:transcription corepressor activity"/>
    <property type="evidence" value="ECO:0007669"/>
    <property type="project" value="TreeGrafter"/>
</dbReference>
<dbReference type="PRINTS" id="PR01850">
    <property type="entry name" value="GROUCHOFAMLY"/>
</dbReference>
<dbReference type="PROSITE" id="PS50294">
    <property type="entry name" value="WD_REPEATS_REGION"/>
    <property type="match status" value="1"/>
</dbReference>
<dbReference type="SMART" id="SM00320">
    <property type="entry name" value="WD40"/>
    <property type="match status" value="7"/>
</dbReference>
<dbReference type="FunFam" id="2.130.10.10:FF:000001">
    <property type="entry name" value="transducin-like enhancer protein 3 isoform X1"/>
    <property type="match status" value="1"/>
</dbReference>
<dbReference type="AlphaFoldDB" id="A0A674NRI2"/>
<dbReference type="GO" id="GO:0005667">
    <property type="term" value="C:transcription regulator complex"/>
    <property type="evidence" value="ECO:0007669"/>
    <property type="project" value="TreeGrafter"/>
</dbReference>
<evidence type="ECO:0000256" key="5">
    <source>
        <dbReference type="ARBA" id="ARBA00023242"/>
    </source>
</evidence>
<accession>A0A674NRI2</accession>
<protein>
    <submittedName>
        <fullName evidence="11">TLE family member 3, transcriptional corepressor a</fullName>
    </submittedName>
</protein>
<dbReference type="InterPro" id="IPR015943">
    <property type="entry name" value="WD40/YVTN_repeat-like_dom_sf"/>
</dbReference>
<evidence type="ECO:0000256" key="6">
    <source>
        <dbReference type="ARBA" id="ARBA00045617"/>
    </source>
</evidence>
<feature type="repeat" description="WD" evidence="7">
    <location>
        <begin position="588"/>
        <end position="629"/>
    </location>
</feature>
<reference evidence="11 12" key="1">
    <citation type="journal article" date="2011" name="Genome Biol. Evol.">
        <title>Integration of the genetic map and genome assembly of fugu facilitates insights into distinct features of genome evolution in teleosts and mammals.</title>
        <authorList>
            <person name="Kai W."/>
            <person name="Kikuchi K."/>
            <person name="Tohari S."/>
            <person name="Chew A.K."/>
            <person name="Tay A."/>
            <person name="Fujiwara A."/>
            <person name="Hosoya S."/>
            <person name="Suetake H."/>
            <person name="Naruse K."/>
            <person name="Brenner S."/>
            <person name="Suzuki Y."/>
            <person name="Venkatesh B."/>
        </authorList>
    </citation>
    <scope>NUCLEOTIDE SEQUENCE [LARGE SCALE GENOMIC DNA]</scope>
</reference>
<dbReference type="Proteomes" id="UP000005226">
    <property type="component" value="Chromosome 9"/>
</dbReference>
<reference evidence="11" key="2">
    <citation type="submission" date="2025-08" db="UniProtKB">
        <authorList>
            <consortium name="Ensembl"/>
        </authorList>
    </citation>
    <scope>IDENTIFICATION</scope>
</reference>